<dbReference type="PANTHER" id="PTHR33202:SF7">
    <property type="entry name" value="FERRIC UPTAKE REGULATION PROTEIN"/>
    <property type="match status" value="1"/>
</dbReference>
<dbReference type="InterPro" id="IPR036388">
    <property type="entry name" value="WH-like_DNA-bd_sf"/>
</dbReference>
<evidence type="ECO:0000256" key="6">
    <source>
        <dbReference type="ARBA" id="ARBA00023125"/>
    </source>
</evidence>
<comment type="function">
    <text evidence="1">Acts as a global negative controlling element, employing Fe(2+) as a cofactor to bind the operator of the repressed genes.</text>
</comment>
<keyword evidence="5" id="KW-0805">Transcription regulation</keyword>
<dbReference type="CDD" id="cd07153">
    <property type="entry name" value="Fur_like"/>
    <property type="match status" value="1"/>
</dbReference>
<dbReference type="InterPro" id="IPR036390">
    <property type="entry name" value="WH_DNA-bd_sf"/>
</dbReference>
<organism evidence="8 9">
    <name type="scientific">Hydrogenimonas cancrithermarum</name>
    <dbReference type="NCBI Taxonomy" id="2993563"/>
    <lineage>
        <taxon>Bacteria</taxon>
        <taxon>Pseudomonadati</taxon>
        <taxon>Campylobacterota</taxon>
        <taxon>Epsilonproteobacteria</taxon>
        <taxon>Campylobacterales</taxon>
        <taxon>Hydrogenimonadaceae</taxon>
        <taxon>Hydrogenimonas</taxon>
    </lineage>
</organism>
<dbReference type="Gene3D" id="1.10.10.10">
    <property type="entry name" value="Winged helix-like DNA-binding domain superfamily/Winged helix DNA-binding domain"/>
    <property type="match status" value="1"/>
</dbReference>
<dbReference type="EMBL" id="AP027370">
    <property type="protein sequence ID" value="BDY12387.1"/>
    <property type="molecule type" value="Genomic_DNA"/>
</dbReference>
<evidence type="ECO:0000256" key="5">
    <source>
        <dbReference type="ARBA" id="ARBA00023015"/>
    </source>
</evidence>
<evidence type="ECO:0000256" key="1">
    <source>
        <dbReference type="ARBA" id="ARBA00002997"/>
    </source>
</evidence>
<gene>
    <name evidence="8" type="primary">perR</name>
    <name evidence="8" type="ORF">HCR_06990</name>
</gene>
<evidence type="ECO:0000256" key="4">
    <source>
        <dbReference type="ARBA" id="ARBA00022833"/>
    </source>
</evidence>
<name>A0ABM8FJC4_9BACT</name>
<dbReference type="SUPFAM" id="SSF46785">
    <property type="entry name" value="Winged helix' DNA-binding domain"/>
    <property type="match status" value="1"/>
</dbReference>
<dbReference type="PANTHER" id="PTHR33202">
    <property type="entry name" value="ZINC UPTAKE REGULATION PROTEIN"/>
    <property type="match status" value="1"/>
</dbReference>
<keyword evidence="4" id="KW-0862">Zinc</keyword>
<dbReference type="RefSeq" id="WP_286337586.1">
    <property type="nucleotide sequence ID" value="NZ_AP027370.1"/>
</dbReference>
<evidence type="ECO:0000313" key="8">
    <source>
        <dbReference type="EMBL" id="BDY12387.1"/>
    </source>
</evidence>
<comment type="similarity">
    <text evidence="2">Belongs to the Fur family.</text>
</comment>
<reference evidence="8 9" key="1">
    <citation type="submission" date="2023-03" db="EMBL/GenBank/DDBJ databases">
        <title>Description of Hydrogenimonas sp. ISO32.</title>
        <authorList>
            <person name="Mino S."/>
            <person name="Fukazawa S."/>
            <person name="Sawabe T."/>
        </authorList>
    </citation>
    <scope>NUCLEOTIDE SEQUENCE [LARGE SCALE GENOMIC DNA]</scope>
    <source>
        <strain evidence="8 9">ISO32</strain>
    </source>
</reference>
<dbReference type="Proteomes" id="UP001321445">
    <property type="component" value="Chromosome"/>
</dbReference>
<keyword evidence="3" id="KW-0678">Repressor</keyword>
<evidence type="ECO:0000256" key="2">
    <source>
        <dbReference type="ARBA" id="ARBA00007957"/>
    </source>
</evidence>
<keyword evidence="9" id="KW-1185">Reference proteome</keyword>
<protein>
    <submittedName>
        <fullName evidence="8">Transcriptional repressor</fullName>
    </submittedName>
</protein>
<keyword evidence="7" id="KW-0804">Transcription</keyword>
<proteinExistence type="inferred from homology"/>
<accession>A0ABM8FJC4</accession>
<dbReference type="InterPro" id="IPR002481">
    <property type="entry name" value="FUR"/>
</dbReference>
<evidence type="ECO:0000256" key="3">
    <source>
        <dbReference type="ARBA" id="ARBA00022491"/>
    </source>
</evidence>
<evidence type="ECO:0000313" key="9">
    <source>
        <dbReference type="Proteomes" id="UP001321445"/>
    </source>
</evidence>
<evidence type="ECO:0000256" key="7">
    <source>
        <dbReference type="ARBA" id="ARBA00023163"/>
    </source>
</evidence>
<dbReference type="Gene3D" id="3.30.1490.190">
    <property type="match status" value="1"/>
</dbReference>
<sequence length="137" mass="15784">MKGTAELLKEHELKVTPQRLKIISMLEKHGHINIEDLYQEMLKEFPSVSLATIYKNINQMIENGLIQEVKLPQAKSVYELIKDPHLHMVCDRCHKVEDIVIGVEKIIEEAENLSGYKIEESFITLRGICPECQAKSR</sequence>
<keyword evidence="6" id="KW-0238">DNA-binding</keyword>
<dbReference type="Pfam" id="PF01475">
    <property type="entry name" value="FUR"/>
    <property type="match status" value="1"/>
</dbReference>
<dbReference type="InterPro" id="IPR043135">
    <property type="entry name" value="Fur_C"/>
</dbReference>